<organism evidence="5 6">
    <name type="scientific">Inhella proteolytica</name>
    <dbReference type="NCBI Taxonomy" id="2795029"/>
    <lineage>
        <taxon>Bacteria</taxon>
        <taxon>Pseudomonadati</taxon>
        <taxon>Pseudomonadota</taxon>
        <taxon>Betaproteobacteria</taxon>
        <taxon>Burkholderiales</taxon>
        <taxon>Sphaerotilaceae</taxon>
        <taxon>Inhella</taxon>
    </lineage>
</organism>
<dbReference type="GO" id="GO:0003824">
    <property type="term" value="F:catalytic activity"/>
    <property type="evidence" value="ECO:0007669"/>
    <property type="project" value="InterPro"/>
</dbReference>
<dbReference type="PANTHER" id="PTHR45527:SF1">
    <property type="entry name" value="FATTY ACID SYNTHASE"/>
    <property type="match status" value="1"/>
</dbReference>
<evidence type="ECO:0000256" key="2">
    <source>
        <dbReference type="ARBA" id="ARBA00022553"/>
    </source>
</evidence>
<evidence type="ECO:0000313" key="6">
    <source>
        <dbReference type="Proteomes" id="UP000613266"/>
    </source>
</evidence>
<keyword evidence="2" id="KW-0597">Phosphoprotein</keyword>
<evidence type="ECO:0000313" key="5">
    <source>
        <dbReference type="EMBL" id="MBH9576566.1"/>
    </source>
</evidence>
<dbReference type="Pfam" id="PF13193">
    <property type="entry name" value="AMP-binding_C"/>
    <property type="match status" value="1"/>
</dbReference>
<name>A0A931J1E4_9BURK</name>
<gene>
    <name evidence="5" type="ORF">I7X39_06590</name>
</gene>
<feature type="domain" description="CMP/dCMP-type deaminase" evidence="4">
    <location>
        <begin position="595"/>
        <end position="707"/>
    </location>
</feature>
<reference evidence="5" key="1">
    <citation type="submission" date="2020-12" db="EMBL/GenBank/DDBJ databases">
        <title>The genome sequence of Inhella sp. 1Y17.</title>
        <authorList>
            <person name="Liu Y."/>
        </authorList>
    </citation>
    <scope>NUCLEOTIDE SEQUENCE</scope>
    <source>
        <strain evidence="5">1Y17</strain>
    </source>
</reference>
<dbReference type="InterPro" id="IPR000873">
    <property type="entry name" value="AMP-dep_synth/lig_dom"/>
</dbReference>
<accession>A0A931J1E4</accession>
<dbReference type="InterPro" id="IPR025110">
    <property type="entry name" value="AMP-bd_C"/>
</dbReference>
<keyword evidence="1" id="KW-0596">Phosphopantetheine</keyword>
<evidence type="ECO:0000259" key="4">
    <source>
        <dbReference type="PROSITE" id="PS51747"/>
    </source>
</evidence>
<dbReference type="PROSITE" id="PS50075">
    <property type="entry name" value="CARRIER"/>
    <property type="match status" value="1"/>
</dbReference>
<dbReference type="GO" id="GO:0031177">
    <property type="term" value="F:phosphopantetheine binding"/>
    <property type="evidence" value="ECO:0007669"/>
    <property type="project" value="InterPro"/>
</dbReference>
<dbReference type="SUPFAM" id="SSF47336">
    <property type="entry name" value="ACP-like"/>
    <property type="match status" value="1"/>
</dbReference>
<dbReference type="Gene3D" id="3.30.300.30">
    <property type="match status" value="1"/>
</dbReference>
<proteinExistence type="predicted"/>
<dbReference type="InterPro" id="IPR020806">
    <property type="entry name" value="PKS_PP-bd"/>
</dbReference>
<dbReference type="InterPro" id="IPR010071">
    <property type="entry name" value="AA_adenyl_dom"/>
</dbReference>
<dbReference type="InterPro" id="IPR016193">
    <property type="entry name" value="Cytidine_deaminase-like"/>
</dbReference>
<dbReference type="GO" id="GO:0005737">
    <property type="term" value="C:cytoplasm"/>
    <property type="evidence" value="ECO:0007669"/>
    <property type="project" value="TreeGrafter"/>
</dbReference>
<dbReference type="GO" id="GO:0044550">
    <property type="term" value="P:secondary metabolite biosynthetic process"/>
    <property type="evidence" value="ECO:0007669"/>
    <property type="project" value="TreeGrafter"/>
</dbReference>
<dbReference type="PANTHER" id="PTHR45527">
    <property type="entry name" value="NONRIBOSOMAL PEPTIDE SYNTHETASE"/>
    <property type="match status" value="1"/>
</dbReference>
<dbReference type="Pfam" id="PF00550">
    <property type="entry name" value="PP-binding"/>
    <property type="match status" value="1"/>
</dbReference>
<sequence length="750" mass="80243">MHPLLPQLFERHAAHCPQAPALVDQGECWSYAELNRRADHLAAALAARGIGAGDRVVLAYERSAQALAALLGILKSGAAYVPIDPAHPAEWQAQIVADCEPAAVLGALRSPHGATLDDAWWHAPGPAAWVPGRALAGEDLMYLIYTSGSTGQPKGVRVSHANVARLFPALSGPMPFGAQDRWTLCHSLSFGFSVWEVWGAWAHGGCLVLVPPALSQSPQRLLDLLAAERVTVLSQTPTAFRQLARGLGPQTPALPDLRWVAFSGEALEPHTLAPWLAHFGAERPRLANLYALTETSGEVAFHRVTDADLAPGQGACIGQALPDVRLRLVDEQGADVAPGELGELVVGGPSVALGYWRRPELEAQRFGWHDGQREYRTGDLARQGPDGALRFEGRADRQVKLRGYRVELGAVEAALVSHPALRDAVVDAELQGDGGRCLVAYVQPIGGGVLPAGLAAFVAERLPHYAVPERWVAIDHLPMTPNGKLDWAALRAQAGAPADPPPARVQPGAGLQQAVAALWCRVLQRSEVAPGDDFFDLGGYSLLALELTLALEQELGLQVTMTDLFEAPTLAALCALLERRQSLGQDPEAQAAEAGMDGVYMRQAIAKAREAMLVGQPPYAACIVGPDGAVLAVAHNAIWQNHDATAHAEVEAIRAACRNLGASELKDCVLYSTAEPCSMCLSASVWAGLRRIVYAIDMQDEPRFGLAEPTVPCRTLLQMLGKPVPVQGGVMRAEMHALLEDWLRLQSVRI</sequence>
<protein>
    <submittedName>
        <fullName evidence="5">Amino acid adenylation domain-containing protein</fullName>
    </submittedName>
</protein>
<dbReference type="InterPro" id="IPR042099">
    <property type="entry name" value="ANL_N_sf"/>
</dbReference>
<evidence type="ECO:0000256" key="1">
    <source>
        <dbReference type="ARBA" id="ARBA00022450"/>
    </source>
</evidence>
<dbReference type="SUPFAM" id="SSF53927">
    <property type="entry name" value="Cytidine deaminase-like"/>
    <property type="match status" value="1"/>
</dbReference>
<feature type="domain" description="Carrier" evidence="3">
    <location>
        <begin position="506"/>
        <end position="581"/>
    </location>
</feature>
<dbReference type="Gene3D" id="3.40.140.10">
    <property type="entry name" value="Cytidine Deaminase, domain 2"/>
    <property type="match status" value="1"/>
</dbReference>
<dbReference type="Pfam" id="PF00383">
    <property type="entry name" value="dCMP_cyt_deam_1"/>
    <property type="match status" value="1"/>
</dbReference>
<dbReference type="InterPro" id="IPR009081">
    <property type="entry name" value="PP-bd_ACP"/>
</dbReference>
<dbReference type="InterPro" id="IPR036736">
    <property type="entry name" value="ACP-like_sf"/>
</dbReference>
<dbReference type="Pfam" id="PF00501">
    <property type="entry name" value="AMP-binding"/>
    <property type="match status" value="1"/>
</dbReference>
<dbReference type="EMBL" id="JAEDAK010000003">
    <property type="protein sequence ID" value="MBH9576566.1"/>
    <property type="molecule type" value="Genomic_DNA"/>
</dbReference>
<evidence type="ECO:0000259" key="3">
    <source>
        <dbReference type="PROSITE" id="PS50075"/>
    </source>
</evidence>
<dbReference type="InterPro" id="IPR045851">
    <property type="entry name" value="AMP-bd_C_sf"/>
</dbReference>
<dbReference type="InterPro" id="IPR002125">
    <property type="entry name" value="CMP_dCMP_dom"/>
</dbReference>
<dbReference type="NCBIfam" id="TIGR01733">
    <property type="entry name" value="AA-adenyl-dom"/>
    <property type="match status" value="1"/>
</dbReference>
<keyword evidence="6" id="KW-1185">Reference proteome</keyword>
<dbReference type="AlphaFoldDB" id="A0A931J1E4"/>
<dbReference type="GO" id="GO:0043041">
    <property type="term" value="P:amino acid activation for nonribosomal peptide biosynthetic process"/>
    <property type="evidence" value="ECO:0007669"/>
    <property type="project" value="TreeGrafter"/>
</dbReference>
<dbReference type="Gene3D" id="3.40.50.12780">
    <property type="entry name" value="N-terminal domain of ligase-like"/>
    <property type="match status" value="1"/>
</dbReference>
<dbReference type="PROSITE" id="PS51747">
    <property type="entry name" value="CYT_DCMP_DEAMINASES_2"/>
    <property type="match status" value="1"/>
</dbReference>
<dbReference type="Proteomes" id="UP000613266">
    <property type="component" value="Unassembled WGS sequence"/>
</dbReference>
<dbReference type="CDD" id="cd01285">
    <property type="entry name" value="nucleoside_deaminase"/>
    <property type="match status" value="1"/>
</dbReference>
<dbReference type="PROSITE" id="PS00455">
    <property type="entry name" value="AMP_BINDING"/>
    <property type="match status" value="1"/>
</dbReference>
<dbReference type="Gene3D" id="1.10.1200.10">
    <property type="entry name" value="ACP-like"/>
    <property type="match status" value="1"/>
</dbReference>
<dbReference type="SUPFAM" id="SSF56801">
    <property type="entry name" value="Acetyl-CoA synthetase-like"/>
    <property type="match status" value="1"/>
</dbReference>
<dbReference type="SMART" id="SM00823">
    <property type="entry name" value="PKS_PP"/>
    <property type="match status" value="1"/>
</dbReference>
<dbReference type="RefSeq" id="WP_198110174.1">
    <property type="nucleotide sequence ID" value="NZ_JAEDAK010000003.1"/>
</dbReference>
<comment type="caution">
    <text evidence="5">The sequence shown here is derived from an EMBL/GenBank/DDBJ whole genome shotgun (WGS) entry which is preliminary data.</text>
</comment>
<dbReference type="InterPro" id="IPR020845">
    <property type="entry name" value="AMP-binding_CS"/>
</dbReference>